<feature type="transmembrane region" description="Helical" evidence="1">
    <location>
        <begin position="21"/>
        <end position="42"/>
    </location>
</feature>
<protein>
    <submittedName>
        <fullName evidence="2">Pilus assembly protein PilW</fullName>
    </submittedName>
</protein>
<evidence type="ECO:0000313" key="3">
    <source>
        <dbReference type="Proteomes" id="UP000214747"/>
    </source>
</evidence>
<evidence type="ECO:0000256" key="1">
    <source>
        <dbReference type="SAM" id="Phobius"/>
    </source>
</evidence>
<dbReference type="Pfam" id="PF07963">
    <property type="entry name" value="N_methyl"/>
    <property type="match status" value="1"/>
</dbReference>
<proteinExistence type="predicted"/>
<organism evidence="2 3">
    <name type="scientific">Herbaspirillum aquaticum</name>
    <dbReference type="NCBI Taxonomy" id="568783"/>
    <lineage>
        <taxon>Bacteria</taxon>
        <taxon>Pseudomonadati</taxon>
        <taxon>Pseudomonadota</taxon>
        <taxon>Betaproteobacteria</taxon>
        <taxon>Burkholderiales</taxon>
        <taxon>Oxalobacteraceae</taxon>
        <taxon>Herbaspirillum</taxon>
    </lineage>
</organism>
<accession>A0A225SR55</accession>
<gene>
    <name evidence="2" type="ORF">CEJ45_17515</name>
</gene>
<dbReference type="Pfam" id="PF16074">
    <property type="entry name" value="PilW"/>
    <property type="match status" value="1"/>
</dbReference>
<keyword evidence="1" id="KW-1133">Transmembrane helix</keyword>
<reference evidence="2 3" key="1">
    <citation type="journal article" date="2010" name="Int. J. Syst. Evol. Microbiol.">
        <title>Reclassification of Herbaspirillum putei as a later heterotypic synonym of Herbaspirillum huttiense, with the description of H. huttiense subsp. huttiense subsp. nov. and H. huttiense subsp. putei subsp. nov., comb. nov., and description of Herbaspirillum aquaticum sp. nov.</title>
        <authorList>
            <person name="Dobritsa A.P."/>
            <person name="Reddy M.C."/>
            <person name="Samadpour M."/>
        </authorList>
    </citation>
    <scope>NUCLEOTIDE SEQUENCE [LARGE SCALE GENOMIC DNA]</scope>
    <source>
        <strain evidence="2 3">IEH 4430</strain>
    </source>
</reference>
<keyword evidence="1" id="KW-0472">Membrane</keyword>
<dbReference type="GO" id="GO:0043683">
    <property type="term" value="P:type IV pilus assembly"/>
    <property type="evidence" value="ECO:0007669"/>
    <property type="project" value="InterPro"/>
</dbReference>
<keyword evidence="3" id="KW-1185">Reference proteome</keyword>
<dbReference type="InterPro" id="IPR032092">
    <property type="entry name" value="PilW"/>
</dbReference>
<dbReference type="RefSeq" id="WP_088756320.1">
    <property type="nucleotide sequence ID" value="NZ_NJGV01000019.1"/>
</dbReference>
<comment type="caution">
    <text evidence="2">The sequence shown here is derived from an EMBL/GenBank/DDBJ whole genome shotgun (WGS) entry which is preliminary data.</text>
</comment>
<dbReference type="InterPro" id="IPR012902">
    <property type="entry name" value="N_methyl_site"/>
</dbReference>
<evidence type="ECO:0000313" key="2">
    <source>
        <dbReference type="EMBL" id="OWY33250.1"/>
    </source>
</evidence>
<dbReference type="AlphaFoldDB" id="A0A225SR55"/>
<dbReference type="Proteomes" id="UP000214747">
    <property type="component" value="Unassembled WGS sequence"/>
</dbReference>
<dbReference type="EMBL" id="NJGV01000019">
    <property type="protein sequence ID" value="OWY33250.1"/>
    <property type="molecule type" value="Genomic_DNA"/>
</dbReference>
<keyword evidence="1" id="KW-0812">Transmembrane</keyword>
<name>A0A225SR55_9BURK</name>
<sequence>MCRRYSLSRRLRLPGQGGLTLVELMIALAVGLLVVLVAGTLLQQARSAYQEMDDAARVEETGRLVLDHLQLALRQASHLPVEMLTGHPAPLLVPGLRGLDDSRQAESLDPARGVFGSSTGDGVNHSDLLMLGFFGAPRGSRAQVGNCSGADAATGPQEEAARNWVIYFVAPGTGDEPELRCRYQGKNGNWTSDAIARGVEAMQLRYAIDSDGDGRPDRWLDASAMPAAAWRDVVLVRVALLVRGLQRRPASHDAAPRSHDLFLQGRRSEATWRFTEQEQEQRRRAVFQGTVMLRNLAAARESR</sequence>
<dbReference type="PROSITE" id="PS00409">
    <property type="entry name" value="PROKAR_NTER_METHYL"/>
    <property type="match status" value="1"/>
</dbReference>